<dbReference type="EMBL" id="CAKKNE010000001">
    <property type="protein sequence ID" value="CAH0364974.1"/>
    <property type="molecule type" value="Genomic_DNA"/>
</dbReference>
<dbReference type="Proteomes" id="UP000789595">
    <property type="component" value="Unassembled WGS sequence"/>
</dbReference>
<evidence type="ECO:0000256" key="9">
    <source>
        <dbReference type="ARBA" id="ARBA00022833"/>
    </source>
</evidence>
<dbReference type="Gene3D" id="3.40.50.300">
    <property type="entry name" value="P-loop containing nucleotide triphosphate hydrolases"/>
    <property type="match status" value="2"/>
</dbReference>
<keyword evidence="4 11" id="KW-0479">Metal-binding</keyword>
<keyword evidence="3" id="KW-0963">Cytoplasm</keyword>
<dbReference type="SMART" id="SM00382">
    <property type="entry name" value="AAA"/>
    <property type="match status" value="1"/>
</dbReference>
<evidence type="ECO:0000313" key="14">
    <source>
        <dbReference type="EMBL" id="CAH0364974.1"/>
    </source>
</evidence>
<dbReference type="CDD" id="cd21400">
    <property type="entry name" value="ZBD_UPF1-like"/>
    <property type="match status" value="1"/>
</dbReference>
<protein>
    <recommendedName>
        <fullName evidence="13">Upf1 domain-containing protein</fullName>
    </recommendedName>
</protein>
<proteinExistence type="inferred from homology"/>
<dbReference type="PANTHER" id="PTHR10887">
    <property type="entry name" value="DNA2/NAM7 HELICASE FAMILY"/>
    <property type="match status" value="1"/>
</dbReference>
<dbReference type="Gene3D" id="6.10.140.1240">
    <property type="match status" value="1"/>
</dbReference>
<evidence type="ECO:0000256" key="12">
    <source>
        <dbReference type="SAM" id="MobiDB-lite"/>
    </source>
</evidence>
<keyword evidence="6 11" id="KW-0863">Zinc-finger</keyword>
<evidence type="ECO:0000256" key="7">
    <source>
        <dbReference type="ARBA" id="ARBA00022801"/>
    </source>
</evidence>
<dbReference type="InterPro" id="IPR047187">
    <property type="entry name" value="SF1_C_Upf1"/>
</dbReference>
<comment type="subcellular location">
    <subcellularLocation>
        <location evidence="1">Cytoplasm</location>
    </subcellularLocation>
</comment>
<accession>A0A8J2WS10</accession>
<dbReference type="GO" id="GO:0005737">
    <property type="term" value="C:cytoplasm"/>
    <property type="evidence" value="ECO:0007669"/>
    <property type="project" value="UniProtKB-SubCell"/>
</dbReference>
<feature type="region of interest" description="Disordered" evidence="12">
    <location>
        <begin position="856"/>
        <end position="926"/>
    </location>
</feature>
<dbReference type="InterPro" id="IPR041679">
    <property type="entry name" value="DNA2/NAM7-like_C"/>
</dbReference>
<dbReference type="InterPro" id="IPR018999">
    <property type="entry name" value="UPF1_CH/ZBD"/>
</dbReference>
<feature type="compositionally biased region" description="Basic and acidic residues" evidence="12">
    <location>
        <begin position="886"/>
        <end position="911"/>
    </location>
</feature>
<dbReference type="GO" id="GO:0005524">
    <property type="term" value="F:ATP binding"/>
    <property type="evidence" value="ECO:0007669"/>
    <property type="project" value="UniProtKB-KW"/>
</dbReference>
<feature type="domain" description="Upf1" evidence="13">
    <location>
        <begin position="30"/>
        <end position="187"/>
    </location>
</feature>
<comment type="caution">
    <text evidence="11">Lacks conserved residue(s) required for the propagation of feature annotation.</text>
</comment>
<name>A0A8J2WS10_9STRA</name>
<dbReference type="Pfam" id="PF13087">
    <property type="entry name" value="AAA_12"/>
    <property type="match status" value="1"/>
</dbReference>
<dbReference type="GO" id="GO:0003724">
    <property type="term" value="F:RNA helicase activity"/>
    <property type="evidence" value="ECO:0007669"/>
    <property type="project" value="InterPro"/>
</dbReference>
<dbReference type="InterPro" id="IPR045055">
    <property type="entry name" value="DNA2/NAM7-like"/>
</dbReference>
<dbReference type="Gene3D" id="2.40.30.230">
    <property type="match status" value="1"/>
</dbReference>
<comment type="caution">
    <text evidence="14">The sequence shown here is derived from an EMBL/GenBank/DDBJ whole genome shotgun (WGS) entry which is preliminary data.</text>
</comment>
<evidence type="ECO:0000256" key="1">
    <source>
        <dbReference type="ARBA" id="ARBA00004496"/>
    </source>
</evidence>
<evidence type="ECO:0000313" key="15">
    <source>
        <dbReference type="Proteomes" id="UP000789595"/>
    </source>
</evidence>
<dbReference type="FunFam" id="3.40.50.300:FF:000097">
    <property type="entry name" value="Regulator of nonsense transcripts 1"/>
    <property type="match status" value="1"/>
</dbReference>
<feature type="region of interest" description="C3H" evidence="11">
    <location>
        <begin position="38"/>
        <end position="70"/>
    </location>
</feature>
<dbReference type="InterPro" id="IPR027417">
    <property type="entry name" value="P-loop_NTPase"/>
</dbReference>
<dbReference type="AlphaFoldDB" id="A0A8J2WS10"/>
<keyword evidence="7" id="KW-0378">Hydrolase</keyword>
<evidence type="ECO:0000256" key="6">
    <source>
        <dbReference type="ARBA" id="ARBA00022771"/>
    </source>
</evidence>
<dbReference type="PROSITE" id="PS51997">
    <property type="entry name" value="UPF1_CH_RICH"/>
    <property type="match status" value="1"/>
</dbReference>
<evidence type="ECO:0000256" key="2">
    <source>
        <dbReference type="ARBA" id="ARBA00007913"/>
    </source>
</evidence>
<dbReference type="InterPro" id="IPR003593">
    <property type="entry name" value="AAA+_ATPase"/>
</dbReference>
<evidence type="ECO:0000256" key="10">
    <source>
        <dbReference type="ARBA" id="ARBA00022840"/>
    </source>
</evidence>
<evidence type="ECO:0000256" key="5">
    <source>
        <dbReference type="ARBA" id="ARBA00022741"/>
    </source>
</evidence>
<keyword evidence="5" id="KW-0547">Nucleotide-binding</keyword>
<feature type="region of interest" description="CC/SHH/C" evidence="11">
    <location>
        <begin position="52"/>
        <end position="80"/>
    </location>
</feature>
<dbReference type="Pfam" id="PF18141">
    <property type="entry name" value="UPF1_1B_dom"/>
    <property type="match status" value="1"/>
</dbReference>
<evidence type="ECO:0000256" key="11">
    <source>
        <dbReference type="PROSITE-ProRule" id="PRU01341"/>
    </source>
</evidence>
<dbReference type="Pfam" id="PF13086">
    <property type="entry name" value="AAA_11"/>
    <property type="match status" value="2"/>
</dbReference>
<keyword evidence="10" id="KW-0067">ATP-binding</keyword>
<feature type="region of interest" description="Disordered" evidence="12">
    <location>
        <begin position="949"/>
        <end position="1000"/>
    </location>
</feature>
<dbReference type="GO" id="GO:0008270">
    <property type="term" value="F:zinc ion binding"/>
    <property type="evidence" value="ECO:0007669"/>
    <property type="project" value="UniProtKB-UniRule"/>
</dbReference>
<dbReference type="CDD" id="cd18039">
    <property type="entry name" value="DEXXQc_UPF1"/>
    <property type="match status" value="1"/>
</dbReference>
<dbReference type="InterPro" id="IPR041677">
    <property type="entry name" value="DNA2/NAM7_AAA_11"/>
</dbReference>
<dbReference type="PANTHER" id="PTHR10887:SF364">
    <property type="entry name" value="REGULATOR OF NONSENSE TRANSCRIPTS 1"/>
    <property type="match status" value="1"/>
</dbReference>
<dbReference type="SUPFAM" id="SSF52540">
    <property type="entry name" value="P-loop containing nucleoside triphosphate hydrolases"/>
    <property type="match status" value="1"/>
</dbReference>
<evidence type="ECO:0000259" key="13">
    <source>
        <dbReference type="PROSITE" id="PS51997"/>
    </source>
</evidence>
<dbReference type="CDD" id="cd18808">
    <property type="entry name" value="SF1_C_Upf1"/>
    <property type="match status" value="1"/>
</dbReference>
<organism evidence="14 15">
    <name type="scientific">Pelagomonas calceolata</name>
    <dbReference type="NCBI Taxonomy" id="35677"/>
    <lineage>
        <taxon>Eukaryota</taxon>
        <taxon>Sar</taxon>
        <taxon>Stramenopiles</taxon>
        <taxon>Ochrophyta</taxon>
        <taxon>Pelagophyceae</taxon>
        <taxon>Pelagomonadales</taxon>
        <taxon>Pelagomonadaceae</taxon>
        <taxon>Pelagomonas</taxon>
    </lineage>
</organism>
<keyword evidence="9 11" id="KW-0862">Zinc</keyword>
<dbReference type="InterPro" id="IPR040812">
    <property type="entry name" value="UPF1_1B_dom"/>
</dbReference>
<dbReference type="CDD" id="cd21407">
    <property type="entry name" value="1B_UPF1-like"/>
    <property type="match status" value="1"/>
</dbReference>
<dbReference type="GO" id="GO:0016787">
    <property type="term" value="F:hydrolase activity"/>
    <property type="evidence" value="ECO:0007669"/>
    <property type="project" value="UniProtKB-KW"/>
</dbReference>
<sequence length="1000" mass="109723">MAALAFEDIAPGKAEPQIDEDLENLQLEDPEPAPPWACSYCGLADPACVAKCVDTGKWFCNWSGGTSGSHLVQHLVRGKHRTVSLHKDSPLGDTVLECYNCGCRNVFVIGFVPAKADSVVVLLCRGCVEGVPSLKSMDWALDEWLPLIADRRFLPWLVREPEERDTMHLRPPTASQIRRLEDLWAKKPDADLNDLDLDEEGQADVEPVRLAYDDGYHYQNVLAPLVKLEADHDKAQVAQKSKEDVSVRWERGLSKKHIAVFRIDDRSSASYVGMSDEQHKLQVGDEMGLRLNSGGIRQRGKKWEATGKVVRYTEGEVALEIRGDCPTTIEEASYIVDFVWKGTSFDRMQGALKTLAVEDASLSGYLYHRLLGHDVEPQVLKGSKEPAKEVPGLPALNPSQASAVRAVVREPLALIQGPPGTGKTVTSAAIVYHMAKQKLGQVLVAAPSNIAVDQLTEKIHATGLKVVRLVAKSKENEPSHVDHLSLHVVLRHVDAPEVAELRKLTKLKEETGDLTMQDLKRFKRLKAQAERAILKAAEVVCCTCVGAGDPRLAGMRFKQVLVDEATQATEAEALVPLVLGAKQLVMVGDHQQLGPVVTCSDAAKAGLGQSLYERLIALGLRPIRLETQYRCHPALSEFPSNMFYEGQLQNGVSANERRADWLAAPDPIPGAEPVEAKGEPFPWPNRDAPMMFYDCAGCEELSASGTSFLNRSEAAAIERVATHFLKAGLEADQLGVITPYEGQRAYVRHHLECSGSLPASAYEHVQVASVDAFQGREKDVIILSCVRSNEHQGIGFLSDPRRLNVALTRARYGLILLGNARVLAQDPLWHALLTHMQSKNCLAEGTLANLKPSLVQLPRPRRGGRATENRLRRTALGKPEGYFDQARGDFRDDHWAGDVRDPDYDRENVPRRERRSNYGGGDGFYGGGVPGASNYDDSYGYGGFQSQSQSQAFGGSQGGYSQSQGGYSQSQSGYGSQQGYSQSQDGYGYSQSQGSQDMHY</sequence>
<keyword evidence="15" id="KW-1185">Reference proteome</keyword>
<evidence type="ECO:0000256" key="3">
    <source>
        <dbReference type="ARBA" id="ARBA00022490"/>
    </source>
</evidence>
<comment type="similarity">
    <text evidence="2">Belongs to the DNA2/NAM7 helicase family.</text>
</comment>
<reference evidence="14" key="1">
    <citation type="submission" date="2021-11" db="EMBL/GenBank/DDBJ databases">
        <authorList>
            <consortium name="Genoscope - CEA"/>
            <person name="William W."/>
        </authorList>
    </citation>
    <scope>NUCLEOTIDE SEQUENCE</scope>
</reference>
<evidence type="ECO:0000256" key="4">
    <source>
        <dbReference type="ARBA" id="ARBA00022723"/>
    </source>
</evidence>
<dbReference type="GO" id="GO:0000184">
    <property type="term" value="P:nuclear-transcribed mRNA catabolic process, nonsense-mediated decay"/>
    <property type="evidence" value="ECO:0007669"/>
    <property type="project" value="InterPro"/>
</dbReference>
<gene>
    <name evidence="14" type="ORF">PECAL_1P13710</name>
</gene>
<keyword evidence="8" id="KW-0347">Helicase</keyword>
<dbReference type="GO" id="GO:0003723">
    <property type="term" value="F:RNA binding"/>
    <property type="evidence" value="ECO:0007669"/>
    <property type="project" value="InterPro"/>
</dbReference>
<dbReference type="Pfam" id="PF09416">
    <property type="entry name" value="UPF1_Zn_bind"/>
    <property type="match status" value="1"/>
</dbReference>
<evidence type="ECO:0000256" key="8">
    <source>
        <dbReference type="ARBA" id="ARBA00022806"/>
    </source>
</evidence>
<dbReference type="OrthoDB" id="6513042at2759"/>